<sequence>MSTLIRFNLTNQSNTLLDFFFFQEPAVYIGGSHVYSNSIQNISLAPYSSSSSTYTFLINMQFYAGAQQSNTPPVVGQQSGFLSAIRAVDLTPATTSNAQNNSTTLSLSPFGLSAPVADTTAQAGSFRIVSPVFNPNLTNINAGSAVQLADGSVVLSNFTTVLPNQNLDCQPILKYYIQTGSYQAGTVMNFTSSSLTAALCDATGGETTFDVSYNIDGTWTVNPSC</sequence>
<organism evidence="1 2">
    <name type="scientific">Kosakonia oryzendophytica</name>
    <dbReference type="NCBI Taxonomy" id="1005665"/>
    <lineage>
        <taxon>Bacteria</taxon>
        <taxon>Pseudomonadati</taxon>
        <taxon>Pseudomonadota</taxon>
        <taxon>Gammaproteobacteria</taxon>
        <taxon>Enterobacterales</taxon>
        <taxon>Enterobacteriaceae</taxon>
        <taxon>Kosakonia</taxon>
    </lineage>
</organism>
<evidence type="ECO:0000313" key="2">
    <source>
        <dbReference type="Proteomes" id="UP000198975"/>
    </source>
</evidence>
<protein>
    <submittedName>
        <fullName evidence="1">Uncharacterized protein</fullName>
    </submittedName>
</protein>
<proteinExistence type="predicted"/>
<dbReference type="OrthoDB" id="1437448at2"/>
<evidence type="ECO:0000313" key="1">
    <source>
        <dbReference type="EMBL" id="SCC09782.1"/>
    </source>
</evidence>
<dbReference type="Proteomes" id="UP000198975">
    <property type="component" value="Unassembled WGS sequence"/>
</dbReference>
<dbReference type="RefSeq" id="WP_061495778.1">
    <property type="nucleotide sequence ID" value="NZ_CP115659.1"/>
</dbReference>
<keyword evidence="2" id="KW-1185">Reference proteome</keyword>
<dbReference type="AlphaFoldDB" id="A0A1C4BSR8"/>
<name>A0A1C4BSR8_9ENTR</name>
<reference evidence="2" key="1">
    <citation type="submission" date="2016-08" db="EMBL/GenBank/DDBJ databases">
        <authorList>
            <person name="Varghese N."/>
            <person name="Submissions Spin"/>
        </authorList>
    </citation>
    <scope>NUCLEOTIDE SEQUENCE [LARGE SCALE GENOMIC DNA]</scope>
    <source>
        <strain evidence="2">REICA_082</strain>
    </source>
</reference>
<accession>A0A1C4BSR8</accession>
<dbReference type="EMBL" id="FMAY01000005">
    <property type="protein sequence ID" value="SCC09782.1"/>
    <property type="molecule type" value="Genomic_DNA"/>
</dbReference>
<gene>
    <name evidence="1" type="ORF">GA0061071_105298</name>
</gene>